<evidence type="ECO:0000313" key="3">
    <source>
        <dbReference type="Proteomes" id="UP001183809"/>
    </source>
</evidence>
<organism evidence="2 3">
    <name type="scientific">Streptomyces gibsoniae</name>
    <dbReference type="NCBI Taxonomy" id="3075529"/>
    <lineage>
        <taxon>Bacteria</taxon>
        <taxon>Bacillati</taxon>
        <taxon>Actinomycetota</taxon>
        <taxon>Actinomycetes</taxon>
        <taxon>Kitasatosporales</taxon>
        <taxon>Streptomycetaceae</taxon>
        <taxon>Streptomyces</taxon>
    </lineage>
</organism>
<evidence type="ECO:0000259" key="1">
    <source>
        <dbReference type="Pfam" id="PF01609"/>
    </source>
</evidence>
<accession>A0ABU2U7Z9</accession>
<proteinExistence type="predicted"/>
<dbReference type="InterPro" id="IPR002559">
    <property type="entry name" value="Transposase_11"/>
</dbReference>
<sequence length="304" mass="34115">MGSWPGATSDSALIRQVKDELKEWTLGRVVWVADRGFTSAANRRYLQRAGGHYILGEKLRTESPEVKAALGRQGRYKTLSDNMRIKEVKVADTDDRFVICHNPDQAKRDTATREQLIAQLADTIEGSDKLSGTKRAELRGRLSTKPGLNRYLRVTPGGLLRIDKAAVKAEEGLDGKYLLRSSDPKLSAEDIALGYKQLLEVERGWRDMKSIIDLRPVYHRLEDRIRAHVLLCWLALLLIRIIETTCNDTWSNLRLQLERLHVGTFTGPAGTFRQCTEITKPQQTILTAIGVSPPPRILEAAPPA</sequence>
<dbReference type="SUPFAM" id="SSF53098">
    <property type="entry name" value="Ribonuclease H-like"/>
    <property type="match status" value="1"/>
</dbReference>
<dbReference type="Pfam" id="PF01609">
    <property type="entry name" value="DDE_Tnp_1"/>
    <property type="match status" value="1"/>
</dbReference>
<name>A0ABU2U7Z9_9ACTN</name>
<dbReference type="RefSeq" id="WP_311700801.1">
    <property type="nucleotide sequence ID" value="NZ_JAVREY010000105.1"/>
</dbReference>
<gene>
    <name evidence="2" type="ORF">RM764_41425</name>
</gene>
<dbReference type="PANTHER" id="PTHR34614:SF2">
    <property type="entry name" value="TRANSPOSASE IS4-LIKE DOMAIN-CONTAINING PROTEIN"/>
    <property type="match status" value="1"/>
</dbReference>
<reference evidence="3" key="1">
    <citation type="submission" date="2023-07" db="EMBL/GenBank/DDBJ databases">
        <title>30 novel species of actinomycetes from the DSMZ collection.</title>
        <authorList>
            <person name="Nouioui I."/>
        </authorList>
    </citation>
    <scope>NUCLEOTIDE SEQUENCE [LARGE SCALE GENOMIC DNA]</scope>
    <source>
        <strain evidence="3">DSM 41699</strain>
    </source>
</reference>
<dbReference type="PANTHER" id="PTHR34614">
    <property type="match status" value="1"/>
</dbReference>
<comment type="caution">
    <text evidence="2">The sequence shown here is derived from an EMBL/GenBank/DDBJ whole genome shotgun (WGS) entry which is preliminary data.</text>
</comment>
<dbReference type="Proteomes" id="UP001183809">
    <property type="component" value="Unassembled WGS sequence"/>
</dbReference>
<feature type="domain" description="Transposase IS4-like" evidence="1">
    <location>
        <begin position="5"/>
        <end position="238"/>
    </location>
</feature>
<evidence type="ECO:0000313" key="2">
    <source>
        <dbReference type="EMBL" id="MDT0469352.1"/>
    </source>
</evidence>
<keyword evidence="3" id="KW-1185">Reference proteome</keyword>
<dbReference type="InterPro" id="IPR012337">
    <property type="entry name" value="RNaseH-like_sf"/>
</dbReference>
<protein>
    <submittedName>
        <fullName evidence="2">Transposase</fullName>
    </submittedName>
</protein>
<dbReference type="EMBL" id="JAVREY010000105">
    <property type="protein sequence ID" value="MDT0469352.1"/>
    <property type="molecule type" value="Genomic_DNA"/>
</dbReference>